<dbReference type="EMBL" id="UOFB01000068">
    <property type="protein sequence ID" value="VAW45029.1"/>
    <property type="molecule type" value="Genomic_DNA"/>
</dbReference>
<evidence type="ECO:0000256" key="1">
    <source>
        <dbReference type="SAM" id="MobiDB-lite"/>
    </source>
</evidence>
<organism evidence="2">
    <name type="scientific">hydrothermal vent metagenome</name>
    <dbReference type="NCBI Taxonomy" id="652676"/>
    <lineage>
        <taxon>unclassified sequences</taxon>
        <taxon>metagenomes</taxon>
        <taxon>ecological metagenomes</taxon>
    </lineage>
</organism>
<protein>
    <recommendedName>
        <fullName evidence="3">DUF5610 domain-containing protein</fullName>
    </recommendedName>
</protein>
<feature type="non-terminal residue" evidence="2">
    <location>
        <position position="1"/>
    </location>
</feature>
<reference evidence="2" key="1">
    <citation type="submission" date="2018-06" db="EMBL/GenBank/DDBJ databases">
        <authorList>
            <person name="Zhirakovskaya E."/>
        </authorList>
    </citation>
    <scope>NUCLEOTIDE SEQUENCE</scope>
</reference>
<gene>
    <name evidence="2" type="ORF">MNBD_GAMMA04-653</name>
</gene>
<evidence type="ECO:0008006" key="3">
    <source>
        <dbReference type="Google" id="ProtNLM"/>
    </source>
</evidence>
<name>A0A3B0W6T9_9ZZZZ</name>
<evidence type="ECO:0000313" key="2">
    <source>
        <dbReference type="EMBL" id="VAW45029.1"/>
    </source>
</evidence>
<proteinExistence type="predicted"/>
<dbReference type="AlphaFoldDB" id="A0A3B0W6T9"/>
<feature type="compositionally biased region" description="Acidic residues" evidence="1">
    <location>
        <begin position="313"/>
        <end position="327"/>
    </location>
</feature>
<sequence length="327" mass="36600">KGFVMSSNIISQDPALAKSLFNTDGKADKSNEGSVLGAPDLVRSQLNQSLNQPAVKQDQFLPSEQGKMAAARMTQFESMYQYSESMSLQLTTREGDTVSIDFRQLYTEYQAYRHEQSTQSAPSGVRYFESKEAMESTSFEEQFAFSVNGDLNEDELKAIFDVFEQVDKLANRFFNGDIEKALSQAMALEIDFGQLQSFQLNLTQTEAKAASYQQAAVAEYDTVQEGENNYGVNMSDLPPYLAQWQMAIEKLDTQFSDGQKVFDEMMGDVVAQRFPDQDSRTGWLARVQEFHGRLAEYAASQKVESEAGVQSTEAEEASEGLETENKV</sequence>
<accession>A0A3B0W6T9</accession>
<feature type="region of interest" description="Disordered" evidence="1">
    <location>
        <begin position="299"/>
        <end position="327"/>
    </location>
</feature>